<evidence type="ECO:0000313" key="1">
    <source>
        <dbReference type="EMBL" id="AAQ00393.1"/>
    </source>
</evidence>
<accession>Q7VAV4</accession>
<dbReference type="PANTHER" id="PTHR34472">
    <property type="entry name" value="SULFUR CARRIER PROTEIN THIS"/>
    <property type="match status" value="1"/>
</dbReference>
<proteinExistence type="predicted"/>
<dbReference type="Pfam" id="PF02597">
    <property type="entry name" value="ThiS"/>
    <property type="match status" value="1"/>
</dbReference>
<dbReference type="Proteomes" id="UP000001420">
    <property type="component" value="Chromosome"/>
</dbReference>
<gene>
    <name evidence="1" type="primary">thiS</name>
    <name evidence="1" type="ordered locus">Pro_1349</name>
</gene>
<keyword evidence="2" id="KW-1185">Reference proteome</keyword>
<dbReference type="OrthoDB" id="197113at2"/>
<name>Q7VAV4_PROMA</name>
<evidence type="ECO:0000313" key="2">
    <source>
        <dbReference type="Proteomes" id="UP000001420"/>
    </source>
</evidence>
<dbReference type="SUPFAM" id="SSF54285">
    <property type="entry name" value="MoaD/ThiS"/>
    <property type="match status" value="1"/>
</dbReference>
<protein>
    <submittedName>
        <fullName evidence="1">Sulfur transfer protein</fullName>
    </submittedName>
</protein>
<dbReference type="EnsemblBacteria" id="AAQ00393">
    <property type="protein sequence ID" value="AAQ00393"/>
    <property type="gene ID" value="Pro_1349"/>
</dbReference>
<dbReference type="eggNOG" id="COG2104">
    <property type="taxonomic scope" value="Bacteria"/>
</dbReference>
<dbReference type="HOGENOM" id="CLU_174611_3_1_3"/>
<dbReference type="RefSeq" id="WP_011125500.1">
    <property type="nucleotide sequence ID" value="NC_005042.1"/>
</dbReference>
<organism evidence="1 2">
    <name type="scientific">Prochlorococcus marinus (strain SARG / CCMP1375 / SS120)</name>
    <dbReference type="NCBI Taxonomy" id="167539"/>
    <lineage>
        <taxon>Bacteria</taxon>
        <taxon>Bacillati</taxon>
        <taxon>Cyanobacteriota</taxon>
        <taxon>Cyanophyceae</taxon>
        <taxon>Synechococcales</taxon>
        <taxon>Prochlorococcaceae</taxon>
        <taxon>Prochlorococcus</taxon>
    </lineage>
</organism>
<sequence>MNLIINGEQKIINANSQVANLAIVIKELGFNPKLIVVEFNGLILSPQVWETQEVRDGDILEIVTIVGGGC</sequence>
<dbReference type="CDD" id="cd00565">
    <property type="entry name" value="Ubl_ThiS"/>
    <property type="match status" value="1"/>
</dbReference>
<dbReference type="STRING" id="167539.Pro_1349"/>
<dbReference type="PATRIC" id="fig|167539.5.peg.1415"/>
<dbReference type="NCBIfam" id="TIGR01683">
    <property type="entry name" value="thiS"/>
    <property type="match status" value="1"/>
</dbReference>
<dbReference type="AlphaFoldDB" id="Q7VAV4"/>
<dbReference type="Gene3D" id="3.10.20.30">
    <property type="match status" value="1"/>
</dbReference>
<dbReference type="InterPro" id="IPR003749">
    <property type="entry name" value="ThiS/MoaD-like"/>
</dbReference>
<dbReference type="InterPro" id="IPR010035">
    <property type="entry name" value="Thi_S"/>
</dbReference>
<dbReference type="EMBL" id="AE017126">
    <property type="protein sequence ID" value="AAQ00393.1"/>
    <property type="molecule type" value="Genomic_DNA"/>
</dbReference>
<reference evidence="1 2" key="1">
    <citation type="journal article" date="2003" name="Proc. Natl. Acad. Sci. U.S.A.">
        <title>Genome sequence of the cyanobacterium Prochlorococcus marinus SS120, a nearly minimal oxyphototrophic genome.</title>
        <authorList>
            <person name="Dufresne A."/>
            <person name="Salanoubat M."/>
            <person name="Partensky F."/>
            <person name="Artiguenave F."/>
            <person name="Axmann I.M."/>
            <person name="Barbe V."/>
            <person name="Duprat S."/>
            <person name="Galperin M.Y."/>
            <person name="Koonin E.V."/>
            <person name="Le Gall F."/>
            <person name="Makarova K.S."/>
            <person name="Ostrowski M."/>
            <person name="Oztas S."/>
            <person name="Robert C."/>
            <person name="Rogozin I.B."/>
            <person name="Scanlan D.J."/>
            <person name="Tandeau de Marsac N."/>
            <person name="Weissenbach J."/>
            <person name="Wincker P."/>
            <person name="Wolf Y.I."/>
            <person name="Hess W.R."/>
        </authorList>
    </citation>
    <scope>NUCLEOTIDE SEQUENCE [LARGE SCALE GENOMIC DNA]</scope>
    <source>
        <strain evidence="2">SARG / CCMP1375 / SS120</strain>
    </source>
</reference>
<dbReference type="InterPro" id="IPR016155">
    <property type="entry name" value="Mopterin_synth/thiamin_S_b"/>
</dbReference>
<dbReference type="KEGG" id="pma:Pro_1349"/>
<dbReference type="PANTHER" id="PTHR34472:SF1">
    <property type="entry name" value="SULFUR CARRIER PROTEIN THIS"/>
    <property type="match status" value="1"/>
</dbReference>
<dbReference type="InterPro" id="IPR012675">
    <property type="entry name" value="Beta-grasp_dom_sf"/>
</dbReference>